<dbReference type="RefSeq" id="WP_295369297.1">
    <property type="nucleotide sequence ID" value="NZ_DYUC01000013.1"/>
</dbReference>
<comment type="caution">
    <text evidence="3">The sequence shown here is derived from an EMBL/GenBank/DDBJ whole genome shotgun (WGS) entry which is preliminary data.</text>
</comment>
<evidence type="ECO:0000313" key="3">
    <source>
        <dbReference type="EMBL" id="HJG85683.1"/>
    </source>
</evidence>
<keyword evidence="2" id="KW-0472">Membrane</keyword>
<dbReference type="Proteomes" id="UP000760668">
    <property type="component" value="Unassembled WGS sequence"/>
</dbReference>
<feature type="transmembrane region" description="Helical" evidence="2">
    <location>
        <begin position="242"/>
        <end position="268"/>
    </location>
</feature>
<feature type="compositionally biased region" description="Low complexity" evidence="1">
    <location>
        <begin position="652"/>
        <end position="663"/>
    </location>
</feature>
<feature type="transmembrane region" description="Helical" evidence="2">
    <location>
        <begin position="149"/>
        <end position="174"/>
    </location>
</feature>
<accession>A0A921MJG0</accession>
<feature type="transmembrane region" description="Helical" evidence="2">
    <location>
        <begin position="28"/>
        <end position="50"/>
    </location>
</feature>
<sequence length="683" mass="75752">MPSATLCSKGPNPWWNSTLFFKNLRRFWPIWGSYGAVLLLVPLTFLLTWLDRNSTLTADTVALDLVSFVSPTGLVFSAVWSVISAMAVFSYLYNARSVQLYHALPIRREGLYLTSYLSGLSFLVLPLAAVFVFTLGVEAASGTLMLWPLLQWLIGQVCFALFFYSFAAFCALFVGHIVALPVFYGILNFLAYGMYSLISELFRQFVYGFSSWPAMSTLAQWLSPFIILYMEGGVRVGEDGGYFFTGLAAALLYALAGLALAALGLLVYRTRPLETAGDVVAVKWVRPVFKYGVAFCAAVTIGIFLHELFRSLLPGGMWPMLGLMVLGGLIGYFAAEMLLRKTFRVFRRGWKGALALCLALTASALVMDNDLIGFNRAPSRYDVVSVYLWGPYTLPSDSASHFGVNLHLTEDEDIETVLSLHRAIARDQKMLIERNNSRPGDVYYDVYLSDSPGRTLATSTSVSFEYELADGSRLTREYDLQLYTTDLDAPDSVASLLNSIVNDPDRMEEQYFYDVEEQDAFDSLVEASVNNVYNPETQTYYNVNVGSEADRDALLSAVRSDLAAGRLGRRYLFNDQDRSDTCYLADLELTFFKTVSYTNGYGQLREHDWSTTVTIGLQSTATDTIACLKELGLIDENHQLVTHTEDYLRSSGDPGAADTAPADVPYTEEADSGLPQGEAVPLD</sequence>
<feature type="transmembrane region" description="Helical" evidence="2">
    <location>
        <begin position="288"/>
        <end position="305"/>
    </location>
</feature>
<evidence type="ECO:0008006" key="5">
    <source>
        <dbReference type="Google" id="ProtNLM"/>
    </source>
</evidence>
<reference evidence="3" key="1">
    <citation type="journal article" date="2021" name="PeerJ">
        <title>Extensive microbial diversity within the chicken gut microbiome revealed by metagenomics and culture.</title>
        <authorList>
            <person name="Gilroy R."/>
            <person name="Ravi A."/>
            <person name="Getino M."/>
            <person name="Pursley I."/>
            <person name="Horton D.L."/>
            <person name="Alikhan N.F."/>
            <person name="Baker D."/>
            <person name="Gharbi K."/>
            <person name="Hall N."/>
            <person name="Watson M."/>
            <person name="Adriaenssens E.M."/>
            <person name="Foster-Nyarko E."/>
            <person name="Jarju S."/>
            <person name="Secka A."/>
            <person name="Antonio M."/>
            <person name="Oren A."/>
            <person name="Chaudhuri R.R."/>
            <person name="La Ragione R."/>
            <person name="Hildebrand F."/>
            <person name="Pallen M.J."/>
        </authorList>
    </citation>
    <scope>NUCLEOTIDE SEQUENCE</scope>
    <source>
        <strain evidence="3">CHK179-5677</strain>
    </source>
</reference>
<proteinExistence type="predicted"/>
<feature type="transmembrane region" description="Helical" evidence="2">
    <location>
        <begin position="350"/>
        <end position="367"/>
    </location>
</feature>
<dbReference type="EMBL" id="DYUC01000013">
    <property type="protein sequence ID" value="HJG85683.1"/>
    <property type="molecule type" value="Genomic_DNA"/>
</dbReference>
<protein>
    <recommendedName>
        <fullName evidence="5">ABC-2 type transport system permease protein</fullName>
    </recommendedName>
</protein>
<evidence type="ECO:0000256" key="1">
    <source>
        <dbReference type="SAM" id="MobiDB-lite"/>
    </source>
</evidence>
<feature type="transmembrane region" description="Helical" evidence="2">
    <location>
        <begin position="180"/>
        <end position="198"/>
    </location>
</feature>
<feature type="transmembrane region" description="Helical" evidence="2">
    <location>
        <begin position="113"/>
        <end position="137"/>
    </location>
</feature>
<evidence type="ECO:0000256" key="2">
    <source>
        <dbReference type="SAM" id="Phobius"/>
    </source>
</evidence>
<dbReference type="AlphaFoldDB" id="A0A921MJG0"/>
<evidence type="ECO:0000313" key="4">
    <source>
        <dbReference type="Proteomes" id="UP000760668"/>
    </source>
</evidence>
<feature type="region of interest" description="Disordered" evidence="1">
    <location>
        <begin position="645"/>
        <end position="683"/>
    </location>
</feature>
<name>A0A921MJG0_9FIRM</name>
<feature type="transmembrane region" description="Helical" evidence="2">
    <location>
        <begin position="62"/>
        <end position="93"/>
    </location>
</feature>
<keyword evidence="2" id="KW-1133">Transmembrane helix</keyword>
<reference evidence="3" key="2">
    <citation type="submission" date="2021-09" db="EMBL/GenBank/DDBJ databases">
        <authorList>
            <person name="Gilroy R."/>
        </authorList>
    </citation>
    <scope>NUCLEOTIDE SEQUENCE</scope>
    <source>
        <strain evidence="3">CHK179-5677</strain>
    </source>
</reference>
<keyword evidence="2" id="KW-0812">Transmembrane</keyword>
<organism evidence="3 4">
    <name type="scientific">Pseudoflavonifractor capillosus</name>
    <dbReference type="NCBI Taxonomy" id="106588"/>
    <lineage>
        <taxon>Bacteria</taxon>
        <taxon>Bacillati</taxon>
        <taxon>Bacillota</taxon>
        <taxon>Clostridia</taxon>
        <taxon>Eubacteriales</taxon>
        <taxon>Oscillospiraceae</taxon>
        <taxon>Pseudoflavonifractor</taxon>
    </lineage>
</organism>
<gene>
    <name evidence="3" type="ORF">K8V01_01440</name>
</gene>
<feature type="transmembrane region" description="Helical" evidence="2">
    <location>
        <begin position="317"/>
        <end position="338"/>
    </location>
</feature>